<proteinExistence type="predicted"/>
<feature type="compositionally biased region" description="Polar residues" evidence="1">
    <location>
        <begin position="1"/>
        <end position="11"/>
    </location>
</feature>
<reference evidence="2" key="2">
    <citation type="submission" date="2023-05" db="EMBL/GenBank/DDBJ databases">
        <authorList>
            <consortium name="Lawrence Berkeley National Laboratory"/>
            <person name="Steindorff A."/>
            <person name="Hensen N."/>
            <person name="Bonometti L."/>
            <person name="Westerberg I."/>
            <person name="Brannstrom I.O."/>
            <person name="Guillou S."/>
            <person name="Cros-Aarteil S."/>
            <person name="Calhoun S."/>
            <person name="Haridas S."/>
            <person name="Kuo A."/>
            <person name="Mondo S."/>
            <person name="Pangilinan J."/>
            <person name="Riley R."/>
            <person name="Labutti K."/>
            <person name="Andreopoulos B."/>
            <person name="Lipzen A."/>
            <person name="Chen C."/>
            <person name="Yanf M."/>
            <person name="Daum C."/>
            <person name="Ng V."/>
            <person name="Clum A."/>
            <person name="Ohm R."/>
            <person name="Martin F."/>
            <person name="Silar P."/>
            <person name="Natvig D."/>
            <person name="Lalanne C."/>
            <person name="Gautier V."/>
            <person name="Ament-Velasquez S.L."/>
            <person name="Kruys A."/>
            <person name="Hutchinson M.I."/>
            <person name="Powell A.J."/>
            <person name="Barry K."/>
            <person name="Miller A.N."/>
            <person name="Grigoriev I.V."/>
            <person name="Debuchy R."/>
            <person name="Gladieux P."/>
            <person name="Thoren M.H."/>
            <person name="Johannesson H."/>
        </authorList>
    </citation>
    <scope>NUCLEOTIDE SEQUENCE</scope>
    <source>
        <strain evidence="2">CBS 757.83</strain>
    </source>
</reference>
<feature type="region of interest" description="Disordered" evidence="1">
    <location>
        <begin position="1"/>
        <end position="46"/>
    </location>
</feature>
<evidence type="ECO:0000256" key="1">
    <source>
        <dbReference type="SAM" id="MobiDB-lite"/>
    </source>
</evidence>
<dbReference type="EMBL" id="MU863633">
    <property type="protein sequence ID" value="KAK4101809.1"/>
    <property type="molecule type" value="Genomic_DNA"/>
</dbReference>
<feature type="region of interest" description="Disordered" evidence="1">
    <location>
        <begin position="88"/>
        <end position="109"/>
    </location>
</feature>
<organism evidence="2 3">
    <name type="scientific">Parathielavia hyrcaniae</name>
    <dbReference type="NCBI Taxonomy" id="113614"/>
    <lineage>
        <taxon>Eukaryota</taxon>
        <taxon>Fungi</taxon>
        <taxon>Dikarya</taxon>
        <taxon>Ascomycota</taxon>
        <taxon>Pezizomycotina</taxon>
        <taxon>Sordariomycetes</taxon>
        <taxon>Sordariomycetidae</taxon>
        <taxon>Sordariales</taxon>
        <taxon>Chaetomiaceae</taxon>
        <taxon>Parathielavia</taxon>
    </lineage>
</organism>
<comment type="caution">
    <text evidence="2">The sequence shown here is derived from an EMBL/GenBank/DDBJ whole genome shotgun (WGS) entry which is preliminary data.</text>
</comment>
<evidence type="ECO:0000313" key="2">
    <source>
        <dbReference type="EMBL" id="KAK4101809.1"/>
    </source>
</evidence>
<accession>A0AAN6Q3Y5</accession>
<protein>
    <submittedName>
        <fullName evidence="2">Uncharacterized protein</fullName>
    </submittedName>
</protein>
<reference evidence="2" key="1">
    <citation type="journal article" date="2023" name="Mol. Phylogenet. Evol.">
        <title>Genome-scale phylogeny and comparative genomics of the fungal order Sordariales.</title>
        <authorList>
            <person name="Hensen N."/>
            <person name="Bonometti L."/>
            <person name="Westerberg I."/>
            <person name="Brannstrom I.O."/>
            <person name="Guillou S."/>
            <person name="Cros-Aarteil S."/>
            <person name="Calhoun S."/>
            <person name="Haridas S."/>
            <person name="Kuo A."/>
            <person name="Mondo S."/>
            <person name="Pangilinan J."/>
            <person name="Riley R."/>
            <person name="LaButti K."/>
            <person name="Andreopoulos B."/>
            <person name="Lipzen A."/>
            <person name="Chen C."/>
            <person name="Yan M."/>
            <person name="Daum C."/>
            <person name="Ng V."/>
            <person name="Clum A."/>
            <person name="Steindorff A."/>
            <person name="Ohm R.A."/>
            <person name="Martin F."/>
            <person name="Silar P."/>
            <person name="Natvig D.O."/>
            <person name="Lalanne C."/>
            <person name="Gautier V."/>
            <person name="Ament-Velasquez S.L."/>
            <person name="Kruys A."/>
            <person name="Hutchinson M.I."/>
            <person name="Powell A.J."/>
            <person name="Barry K."/>
            <person name="Miller A.N."/>
            <person name="Grigoriev I.V."/>
            <person name="Debuchy R."/>
            <person name="Gladieux P."/>
            <person name="Hiltunen Thoren M."/>
            <person name="Johannesson H."/>
        </authorList>
    </citation>
    <scope>NUCLEOTIDE SEQUENCE</scope>
    <source>
        <strain evidence="2">CBS 757.83</strain>
    </source>
</reference>
<evidence type="ECO:0000313" key="3">
    <source>
        <dbReference type="Proteomes" id="UP001305647"/>
    </source>
</evidence>
<gene>
    <name evidence="2" type="ORF">N658DRAFT_38587</name>
</gene>
<sequence>MGALSNNSGTIQDDRRYHQRGRGLGVGWRPNEGSENNGAGKRDKGDVVHVTSCSGQETRGMVTKRTGVGFAAVEDVFFGPVGSRRHDPTLKFHPKAPLRPEKLSEGSARACQWGPSPLPLPEPPRWRCHDLRNMNARPGLDQSVSGAVEHATRWIQGNAAASTYFPCFMLATPVYVSQGRFKPKGPHIVQF</sequence>
<keyword evidence="3" id="KW-1185">Reference proteome</keyword>
<name>A0AAN6Q3Y5_9PEZI</name>
<dbReference type="AlphaFoldDB" id="A0AAN6Q3Y5"/>
<dbReference type="Proteomes" id="UP001305647">
    <property type="component" value="Unassembled WGS sequence"/>
</dbReference>